<dbReference type="SMART" id="SM00382">
    <property type="entry name" value="AAA"/>
    <property type="match status" value="1"/>
</dbReference>
<dbReference type="CDD" id="cd03262">
    <property type="entry name" value="ABC_HisP_GlnQ"/>
    <property type="match status" value="1"/>
</dbReference>
<dbReference type="InterPro" id="IPR003593">
    <property type="entry name" value="AAA+_ATPase"/>
</dbReference>
<evidence type="ECO:0000256" key="5">
    <source>
        <dbReference type="ARBA" id="ARBA00022840"/>
    </source>
</evidence>
<sequence length="255" mass="27996">MSDKILLEARGVEKSFGHIKVIRGLDLKVREGETVCIIGPSGGGKSTFLRCVNFLEKIDRGALLFKGQLVGYSKHGSILRDWNEHEAASYRVKVGMVFQHFNLYNNMTAGANVAIGPRVVNGESQGKAMERAKILLEKVGLIEKINSYPSQLSGGQQQRVAIARALAMEPEIMLFDEATSALDPELVGEVLQVMKDLATEGMTMLVVTHEIGFARQVGDTLIFMDQGVVAEKGDPKEMISNPKCQRTKEFLSTVL</sequence>
<dbReference type="Gene3D" id="3.40.50.300">
    <property type="entry name" value="P-loop containing nucleotide triphosphate hydrolases"/>
    <property type="match status" value="1"/>
</dbReference>
<gene>
    <name evidence="8" type="primary">artM_5</name>
    <name evidence="8" type="ORF">SDC9_16564</name>
</gene>
<dbReference type="InterPro" id="IPR003439">
    <property type="entry name" value="ABC_transporter-like_ATP-bd"/>
</dbReference>
<dbReference type="PROSITE" id="PS50893">
    <property type="entry name" value="ABC_TRANSPORTER_2"/>
    <property type="match status" value="1"/>
</dbReference>
<dbReference type="PANTHER" id="PTHR43166:SF35">
    <property type="entry name" value="L-CYSTINE IMPORT ATP-BINDING PROTEIN TCYN"/>
    <property type="match status" value="1"/>
</dbReference>
<dbReference type="InterPro" id="IPR030679">
    <property type="entry name" value="ABC_ATPase_HisP-typ"/>
</dbReference>
<dbReference type="PANTHER" id="PTHR43166">
    <property type="entry name" value="AMINO ACID IMPORT ATP-BINDING PROTEIN"/>
    <property type="match status" value="1"/>
</dbReference>
<dbReference type="GO" id="GO:0016887">
    <property type="term" value="F:ATP hydrolysis activity"/>
    <property type="evidence" value="ECO:0007669"/>
    <property type="project" value="InterPro"/>
</dbReference>
<evidence type="ECO:0000256" key="3">
    <source>
        <dbReference type="ARBA" id="ARBA00022475"/>
    </source>
</evidence>
<reference evidence="8" key="1">
    <citation type="submission" date="2019-08" db="EMBL/GenBank/DDBJ databases">
        <authorList>
            <person name="Kucharzyk K."/>
            <person name="Murdoch R.W."/>
            <person name="Higgins S."/>
            <person name="Loffler F."/>
        </authorList>
    </citation>
    <scope>NUCLEOTIDE SEQUENCE</scope>
</reference>
<dbReference type="PROSITE" id="PS00211">
    <property type="entry name" value="ABC_TRANSPORTER_1"/>
    <property type="match status" value="1"/>
</dbReference>
<comment type="subcellular location">
    <subcellularLocation>
        <location evidence="1">Cell membrane</location>
        <topology evidence="1">Peripheral membrane protein</topology>
    </subcellularLocation>
</comment>
<feature type="domain" description="ABC transporter" evidence="7">
    <location>
        <begin position="7"/>
        <end position="251"/>
    </location>
</feature>
<dbReference type="SUPFAM" id="SSF52540">
    <property type="entry name" value="P-loop containing nucleoside triphosphate hydrolases"/>
    <property type="match status" value="1"/>
</dbReference>
<dbReference type="InterPro" id="IPR017871">
    <property type="entry name" value="ABC_transporter-like_CS"/>
</dbReference>
<dbReference type="EMBL" id="VSSQ01000055">
    <property type="protein sequence ID" value="MPL70802.1"/>
    <property type="molecule type" value="Genomic_DNA"/>
</dbReference>
<keyword evidence="2" id="KW-0813">Transport</keyword>
<dbReference type="InterPro" id="IPR027417">
    <property type="entry name" value="P-loop_NTPase"/>
</dbReference>
<dbReference type="Pfam" id="PF00005">
    <property type="entry name" value="ABC_tran"/>
    <property type="match status" value="1"/>
</dbReference>
<keyword evidence="3" id="KW-1003">Cell membrane</keyword>
<evidence type="ECO:0000256" key="1">
    <source>
        <dbReference type="ARBA" id="ARBA00004202"/>
    </source>
</evidence>
<proteinExistence type="predicted"/>
<dbReference type="AlphaFoldDB" id="A0A644TX72"/>
<comment type="caution">
    <text evidence="8">The sequence shown here is derived from an EMBL/GenBank/DDBJ whole genome shotgun (WGS) entry which is preliminary data.</text>
</comment>
<keyword evidence="6" id="KW-0472">Membrane</keyword>
<evidence type="ECO:0000259" key="7">
    <source>
        <dbReference type="PROSITE" id="PS50893"/>
    </source>
</evidence>
<dbReference type="GO" id="GO:0005886">
    <property type="term" value="C:plasma membrane"/>
    <property type="evidence" value="ECO:0007669"/>
    <property type="project" value="UniProtKB-SubCell"/>
</dbReference>
<keyword evidence="4" id="KW-0547">Nucleotide-binding</keyword>
<dbReference type="GO" id="GO:0005524">
    <property type="term" value="F:ATP binding"/>
    <property type="evidence" value="ECO:0007669"/>
    <property type="project" value="UniProtKB-KW"/>
</dbReference>
<name>A0A644TX72_9ZZZZ</name>
<evidence type="ECO:0000256" key="6">
    <source>
        <dbReference type="ARBA" id="ARBA00023136"/>
    </source>
</evidence>
<protein>
    <submittedName>
        <fullName evidence="8">Arginine transport ATP-binding protein ArtM</fullName>
    </submittedName>
</protein>
<organism evidence="8">
    <name type="scientific">bioreactor metagenome</name>
    <dbReference type="NCBI Taxonomy" id="1076179"/>
    <lineage>
        <taxon>unclassified sequences</taxon>
        <taxon>metagenomes</taxon>
        <taxon>ecological metagenomes</taxon>
    </lineage>
</organism>
<evidence type="ECO:0000256" key="2">
    <source>
        <dbReference type="ARBA" id="ARBA00022448"/>
    </source>
</evidence>
<dbReference type="GO" id="GO:0015424">
    <property type="term" value="F:ABC-type amino acid transporter activity"/>
    <property type="evidence" value="ECO:0007669"/>
    <property type="project" value="InterPro"/>
</dbReference>
<dbReference type="InterPro" id="IPR050086">
    <property type="entry name" value="MetN_ABC_transporter-like"/>
</dbReference>
<evidence type="ECO:0000313" key="8">
    <source>
        <dbReference type="EMBL" id="MPL70802.1"/>
    </source>
</evidence>
<dbReference type="PIRSF" id="PIRSF039085">
    <property type="entry name" value="ABC_ATPase_HisP"/>
    <property type="match status" value="1"/>
</dbReference>
<keyword evidence="5 8" id="KW-0067">ATP-binding</keyword>
<accession>A0A644TX72</accession>
<evidence type="ECO:0000256" key="4">
    <source>
        <dbReference type="ARBA" id="ARBA00022741"/>
    </source>
</evidence>